<dbReference type="InterPro" id="IPR011992">
    <property type="entry name" value="EF-hand-dom_pair"/>
</dbReference>
<dbReference type="GeneID" id="17298183"/>
<evidence type="ECO:0000256" key="2">
    <source>
        <dbReference type="ARBA" id="ARBA00022614"/>
    </source>
</evidence>
<sequence length="360" mass="38618">MPSKNHSKKKSDNKHADEHAKETPTPAAPQKSSEESFHLDDEKIRQVFKKYDKDGSGYLEFDEVMILATDLYAKFNPDAPPVTGDQREVVAKKLMERIDQKHGNDDGRLSFDEFVPWYATAAEKYWKMTHTSPNDTPAPKPKAEPAAEPPKERVKLGAAAAPTLPVPPPADTSSPSVAVSSSSASRSTTGPANGFNANSKQPTGDTVKMEDGSTWVTSLEQAVQVLSEGKTKILVARRIGLKDAGAKTLADALKKNKGLEEIYLCQNDIGPAGAKALGEAIGAHGSLKEVYLGYNQILDEGAQGLAEAVASCKTLKVIDIDYNGITGDIPQKVAAINACCDYFNGGEKAKIVTSLSKIMC</sequence>
<dbReference type="RefSeq" id="XP_005828486.1">
    <property type="nucleotide sequence ID" value="XM_005828429.1"/>
</dbReference>
<dbReference type="GO" id="GO:0006913">
    <property type="term" value="P:nucleocytoplasmic transport"/>
    <property type="evidence" value="ECO:0007669"/>
    <property type="project" value="TreeGrafter"/>
</dbReference>
<dbReference type="EnsemblProtists" id="EKX41506">
    <property type="protein sequence ID" value="EKX41506"/>
    <property type="gene ID" value="GUITHDRAFT_112479"/>
</dbReference>
<dbReference type="Gene3D" id="1.10.238.10">
    <property type="entry name" value="EF-hand"/>
    <property type="match status" value="1"/>
</dbReference>
<feature type="compositionally biased region" description="Basic and acidic residues" evidence="5">
    <location>
        <begin position="141"/>
        <end position="155"/>
    </location>
</feature>
<dbReference type="Gene3D" id="3.80.10.10">
    <property type="entry name" value="Ribonuclease Inhibitor"/>
    <property type="match status" value="1"/>
</dbReference>
<feature type="region of interest" description="Disordered" evidence="5">
    <location>
        <begin position="129"/>
        <end position="209"/>
    </location>
</feature>
<dbReference type="InterPro" id="IPR002048">
    <property type="entry name" value="EF_hand_dom"/>
</dbReference>
<dbReference type="Pfam" id="PF13516">
    <property type="entry name" value="LRR_6"/>
    <property type="match status" value="1"/>
</dbReference>
<keyword evidence="3" id="KW-0677">Repeat</keyword>
<organism evidence="7">
    <name type="scientific">Guillardia theta (strain CCMP2712)</name>
    <name type="common">Cryptophyte</name>
    <dbReference type="NCBI Taxonomy" id="905079"/>
    <lineage>
        <taxon>Eukaryota</taxon>
        <taxon>Cryptophyceae</taxon>
        <taxon>Pyrenomonadales</taxon>
        <taxon>Geminigeraceae</taxon>
        <taxon>Guillardia</taxon>
    </lineage>
</organism>
<reference evidence="9" key="2">
    <citation type="submission" date="2012-11" db="EMBL/GenBank/DDBJ databases">
        <authorList>
            <person name="Kuo A."/>
            <person name="Curtis B.A."/>
            <person name="Tanifuji G."/>
            <person name="Burki F."/>
            <person name="Gruber A."/>
            <person name="Irimia M."/>
            <person name="Maruyama S."/>
            <person name="Arias M.C."/>
            <person name="Ball S.G."/>
            <person name="Gile G.H."/>
            <person name="Hirakawa Y."/>
            <person name="Hopkins J.F."/>
            <person name="Rensing S.A."/>
            <person name="Schmutz J."/>
            <person name="Symeonidi A."/>
            <person name="Elias M."/>
            <person name="Eveleigh R.J."/>
            <person name="Herman E.K."/>
            <person name="Klute M.J."/>
            <person name="Nakayama T."/>
            <person name="Obornik M."/>
            <person name="Reyes-Prieto A."/>
            <person name="Armbrust E.V."/>
            <person name="Aves S.J."/>
            <person name="Beiko R.G."/>
            <person name="Coutinho P."/>
            <person name="Dacks J.B."/>
            <person name="Durnford D.G."/>
            <person name="Fast N.M."/>
            <person name="Green B.R."/>
            <person name="Grisdale C."/>
            <person name="Hempe F."/>
            <person name="Henrissat B."/>
            <person name="Hoppner M.P."/>
            <person name="Ishida K.-I."/>
            <person name="Kim E."/>
            <person name="Koreny L."/>
            <person name="Kroth P.G."/>
            <person name="Liu Y."/>
            <person name="Malik S.-B."/>
            <person name="Maier U.G."/>
            <person name="McRose D."/>
            <person name="Mock T."/>
            <person name="Neilson J.A."/>
            <person name="Onodera N.T."/>
            <person name="Poole A.M."/>
            <person name="Pritham E.J."/>
            <person name="Richards T.A."/>
            <person name="Rocap G."/>
            <person name="Roy S.W."/>
            <person name="Sarai C."/>
            <person name="Schaack S."/>
            <person name="Shirato S."/>
            <person name="Slamovits C.H."/>
            <person name="Spencer D.F."/>
            <person name="Suzuki S."/>
            <person name="Worden A.Z."/>
            <person name="Zauner S."/>
            <person name="Barry K."/>
            <person name="Bell C."/>
            <person name="Bharti A.K."/>
            <person name="Crow J.A."/>
            <person name="Grimwood J."/>
            <person name="Kramer R."/>
            <person name="Lindquist E."/>
            <person name="Lucas S."/>
            <person name="Salamov A."/>
            <person name="McFadden G.I."/>
            <person name="Lane C.E."/>
            <person name="Keeling P.J."/>
            <person name="Gray M.W."/>
            <person name="Grigoriev I.V."/>
            <person name="Archibald J.M."/>
        </authorList>
    </citation>
    <scope>NUCLEOTIDE SEQUENCE</scope>
    <source>
        <strain evidence="9">CCMP2712</strain>
    </source>
</reference>
<keyword evidence="9" id="KW-1185">Reference proteome</keyword>
<feature type="compositionally biased region" description="Basic and acidic residues" evidence="5">
    <location>
        <begin position="13"/>
        <end position="22"/>
    </location>
</feature>
<dbReference type="InterPro" id="IPR001611">
    <property type="entry name" value="Leu-rich_rpt"/>
</dbReference>
<dbReference type="GO" id="GO:0048471">
    <property type="term" value="C:perinuclear region of cytoplasm"/>
    <property type="evidence" value="ECO:0007669"/>
    <property type="project" value="TreeGrafter"/>
</dbReference>
<dbReference type="EMBL" id="JH993023">
    <property type="protein sequence ID" value="EKX41506.1"/>
    <property type="molecule type" value="Genomic_DNA"/>
</dbReference>
<dbReference type="SMART" id="SM00054">
    <property type="entry name" value="EFh"/>
    <property type="match status" value="2"/>
</dbReference>
<name>L1IZ37_GUITC</name>
<keyword evidence="1" id="KW-0343">GTPase activation</keyword>
<gene>
    <name evidence="7" type="ORF">GUITHDRAFT_112479</name>
</gene>
<keyword evidence="2" id="KW-0433">Leucine-rich repeat</keyword>
<protein>
    <recommendedName>
        <fullName evidence="6">EF-hand domain-containing protein</fullName>
    </recommendedName>
</protein>
<dbReference type="GO" id="GO:0005634">
    <property type="term" value="C:nucleus"/>
    <property type="evidence" value="ECO:0007669"/>
    <property type="project" value="TreeGrafter"/>
</dbReference>
<feature type="compositionally biased region" description="Polar residues" evidence="5">
    <location>
        <begin position="195"/>
        <end position="204"/>
    </location>
</feature>
<dbReference type="SUPFAM" id="SSF52047">
    <property type="entry name" value="RNI-like"/>
    <property type="match status" value="1"/>
</dbReference>
<dbReference type="HOGENOM" id="CLU_770403_0_0_1"/>
<evidence type="ECO:0000313" key="8">
    <source>
        <dbReference type="EnsemblProtists" id="EKX41506"/>
    </source>
</evidence>
<feature type="compositionally biased region" description="Basic residues" evidence="5">
    <location>
        <begin position="1"/>
        <end position="12"/>
    </location>
</feature>
<dbReference type="GO" id="GO:0031267">
    <property type="term" value="F:small GTPase binding"/>
    <property type="evidence" value="ECO:0007669"/>
    <property type="project" value="TreeGrafter"/>
</dbReference>
<dbReference type="PROSITE" id="PS50222">
    <property type="entry name" value="EF_HAND_2"/>
    <property type="match status" value="1"/>
</dbReference>
<dbReference type="GO" id="GO:0005096">
    <property type="term" value="F:GTPase activator activity"/>
    <property type="evidence" value="ECO:0007669"/>
    <property type="project" value="UniProtKB-KW"/>
</dbReference>
<evidence type="ECO:0000313" key="7">
    <source>
        <dbReference type="EMBL" id="EKX41506.1"/>
    </source>
</evidence>
<dbReference type="OrthoDB" id="26525at2759"/>
<dbReference type="InterPro" id="IPR027038">
    <property type="entry name" value="RanGap"/>
</dbReference>
<dbReference type="SUPFAM" id="SSF47473">
    <property type="entry name" value="EF-hand"/>
    <property type="match status" value="1"/>
</dbReference>
<dbReference type="CDD" id="cd00051">
    <property type="entry name" value="EFh"/>
    <property type="match status" value="1"/>
</dbReference>
<evidence type="ECO:0000256" key="4">
    <source>
        <dbReference type="ARBA" id="ARBA00022837"/>
    </source>
</evidence>
<evidence type="ECO:0000259" key="6">
    <source>
        <dbReference type="PROSITE" id="PS50222"/>
    </source>
</evidence>
<dbReference type="GO" id="GO:0005829">
    <property type="term" value="C:cytosol"/>
    <property type="evidence" value="ECO:0007669"/>
    <property type="project" value="TreeGrafter"/>
</dbReference>
<dbReference type="GO" id="GO:0005509">
    <property type="term" value="F:calcium ion binding"/>
    <property type="evidence" value="ECO:0007669"/>
    <property type="project" value="InterPro"/>
</dbReference>
<dbReference type="InterPro" id="IPR032675">
    <property type="entry name" value="LRR_dom_sf"/>
</dbReference>
<dbReference type="SMART" id="SM00368">
    <property type="entry name" value="LRR_RI"/>
    <property type="match status" value="2"/>
</dbReference>
<reference evidence="8" key="3">
    <citation type="submission" date="2016-03" db="UniProtKB">
        <authorList>
            <consortium name="EnsemblProtists"/>
        </authorList>
    </citation>
    <scope>IDENTIFICATION</scope>
</reference>
<reference evidence="7 9" key="1">
    <citation type="journal article" date="2012" name="Nature">
        <title>Algal genomes reveal evolutionary mosaicism and the fate of nucleomorphs.</title>
        <authorList>
            <consortium name="DOE Joint Genome Institute"/>
            <person name="Curtis B.A."/>
            <person name="Tanifuji G."/>
            <person name="Burki F."/>
            <person name="Gruber A."/>
            <person name="Irimia M."/>
            <person name="Maruyama S."/>
            <person name="Arias M.C."/>
            <person name="Ball S.G."/>
            <person name="Gile G.H."/>
            <person name="Hirakawa Y."/>
            <person name="Hopkins J.F."/>
            <person name="Kuo A."/>
            <person name="Rensing S.A."/>
            <person name="Schmutz J."/>
            <person name="Symeonidi A."/>
            <person name="Elias M."/>
            <person name="Eveleigh R.J."/>
            <person name="Herman E.K."/>
            <person name="Klute M.J."/>
            <person name="Nakayama T."/>
            <person name="Obornik M."/>
            <person name="Reyes-Prieto A."/>
            <person name="Armbrust E.V."/>
            <person name="Aves S.J."/>
            <person name="Beiko R.G."/>
            <person name="Coutinho P."/>
            <person name="Dacks J.B."/>
            <person name="Durnford D.G."/>
            <person name="Fast N.M."/>
            <person name="Green B.R."/>
            <person name="Grisdale C.J."/>
            <person name="Hempel F."/>
            <person name="Henrissat B."/>
            <person name="Hoppner M.P."/>
            <person name="Ishida K."/>
            <person name="Kim E."/>
            <person name="Koreny L."/>
            <person name="Kroth P.G."/>
            <person name="Liu Y."/>
            <person name="Malik S.B."/>
            <person name="Maier U.G."/>
            <person name="McRose D."/>
            <person name="Mock T."/>
            <person name="Neilson J.A."/>
            <person name="Onodera N.T."/>
            <person name="Poole A.M."/>
            <person name="Pritham E.J."/>
            <person name="Richards T.A."/>
            <person name="Rocap G."/>
            <person name="Roy S.W."/>
            <person name="Sarai C."/>
            <person name="Schaack S."/>
            <person name="Shirato S."/>
            <person name="Slamovits C.H."/>
            <person name="Spencer D.F."/>
            <person name="Suzuki S."/>
            <person name="Worden A.Z."/>
            <person name="Zauner S."/>
            <person name="Barry K."/>
            <person name="Bell C."/>
            <person name="Bharti A.K."/>
            <person name="Crow J.A."/>
            <person name="Grimwood J."/>
            <person name="Kramer R."/>
            <person name="Lindquist E."/>
            <person name="Lucas S."/>
            <person name="Salamov A."/>
            <person name="McFadden G.I."/>
            <person name="Lane C.E."/>
            <person name="Keeling P.J."/>
            <person name="Gray M.W."/>
            <person name="Grigoriev I.V."/>
            <person name="Archibald J.M."/>
        </authorList>
    </citation>
    <scope>NUCLEOTIDE SEQUENCE</scope>
    <source>
        <strain evidence="7 9">CCMP2712</strain>
    </source>
</reference>
<feature type="region of interest" description="Disordered" evidence="5">
    <location>
        <begin position="1"/>
        <end position="39"/>
    </location>
</feature>
<dbReference type="AlphaFoldDB" id="L1IZ37"/>
<dbReference type="Pfam" id="PF13499">
    <property type="entry name" value="EF-hand_7"/>
    <property type="match status" value="1"/>
</dbReference>
<dbReference type="PROSITE" id="PS00018">
    <property type="entry name" value="EF_HAND_1"/>
    <property type="match status" value="1"/>
</dbReference>
<evidence type="ECO:0000256" key="5">
    <source>
        <dbReference type="SAM" id="MobiDB-lite"/>
    </source>
</evidence>
<evidence type="ECO:0000256" key="3">
    <source>
        <dbReference type="ARBA" id="ARBA00022737"/>
    </source>
</evidence>
<accession>L1IZ37</accession>
<evidence type="ECO:0000256" key="1">
    <source>
        <dbReference type="ARBA" id="ARBA00022468"/>
    </source>
</evidence>
<dbReference type="KEGG" id="gtt:GUITHDRAFT_112479"/>
<dbReference type="PaxDb" id="55529-EKX41506"/>
<dbReference type="PANTHER" id="PTHR24113">
    <property type="entry name" value="RAN GTPASE-ACTIVATING PROTEIN 1"/>
    <property type="match status" value="1"/>
</dbReference>
<dbReference type="Proteomes" id="UP000011087">
    <property type="component" value="Unassembled WGS sequence"/>
</dbReference>
<dbReference type="PANTHER" id="PTHR24113:SF12">
    <property type="entry name" value="RAN GTPASE-ACTIVATING PROTEIN 1"/>
    <property type="match status" value="1"/>
</dbReference>
<feature type="domain" description="EF-hand" evidence="6">
    <location>
        <begin position="39"/>
        <end position="74"/>
    </location>
</feature>
<feature type="compositionally biased region" description="Low complexity" evidence="5">
    <location>
        <begin position="171"/>
        <end position="189"/>
    </location>
</feature>
<dbReference type="InterPro" id="IPR018247">
    <property type="entry name" value="EF_Hand_1_Ca_BS"/>
</dbReference>
<keyword evidence="4" id="KW-0106">Calcium</keyword>
<proteinExistence type="predicted"/>
<evidence type="ECO:0000313" key="9">
    <source>
        <dbReference type="Proteomes" id="UP000011087"/>
    </source>
</evidence>